<name>A0A1B7MK57_9AGAM</name>
<keyword evidence="2" id="KW-1185">Reference proteome</keyword>
<dbReference type="AlphaFoldDB" id="A0A1B7MK57"/>
<proteinExistence type="predicted"/>
<dbReference type="EMBL" id="KV448863">
    <property type="protein sequence ID" value="OAX32993.1"/>
    <property type="molecule type" value="Genomic_DNA"/>
</dbReference>
<gene>
    <name evidence="1" type="ORF">K503DRAFT_562703</name>
</gene>
<sequence>MFWSYAPLVGLGIVAAAFAIKMPIEVSIVSSYIEMTYSRLIILQEELIMKDPGVGAEYRAYMERVPARLIPFVW</sequence>
<evidence type="ECO:0000313" key="1">
    <source>
        <dbReference type="EMBL" id="OAX32993.1"/>
    </source>
</evidence>
<dbReference type="InParanoid" id="A0A1B7MK57"/>
<protein>
    <recommendedName>
        <fullName evidence="3">Protein-S-isoprenylcysteine O-methyltransferase</fullName>
    </recommendedName>
</protein>
<dbReference type="OrthoDB" id="422086at2759"/>
<evidence type="ECO:0000313" key="2">
    <source>
        <dbReference type="Proteomes" id="UP000092154"/>
    </source>
</evidence>
<accession>A0A1B7MK57</accession>
<organism evidence="1 2">
    <name type="scientific">Rhizopogon vinicolor AM-OR11-026</name>
    <dbReference type="NCBI Taxonomy" id="1314800"/>
    <lineage>
        <taxon>Eukaryota</taxon>
        <taxon>Fungi</taxon>
        <taxon>Dikarya</taxon>
        <taxon>Basidiomycota</taxon>
        <taxon>Agaricomycotina</taxon>
        <taxon>Agaricomycetes</taxon>
        <taxon>Agaricomycetidae</taxon>
        <taxon>Boletales</taxon>
        <taxon>Suillineae</taxon>
        <taxon>Rhizopogonaceae</taxon>
        <taxon>Rhizopogon</taxon>
    </lineage>
</organism>
<dbReference type="Proteomes" id="UP000092154">
    <property type="component" value="Unassembled WGS sequence"/>
</dbReference>
<dbReference type="STRING" id="1314800.A0A1B7MK57"/>
<reference evidence="1 2" key="1">
    <citation type="submission" date="2016-06" db="EMBL/GenBank/DDBJ databases">
        <title>Comparative genomics of the ectomycorrhizal sister species Rhizopogon vinicolor and Rhizopogon vesiculosus (Basidiomycota: Boletales) reveals a divergence of the mating type B locus.</title>
        <authorList>
            <consortium name="DOE Joint Genome Institute"/>
            <person name="Mujic A.B."/>
            <person name="Kuo A."/>
            <person name="Tritt A."/>
            <person name="Lipzen A."/>
            <person name="Chen C."/>
            <person name="Johnson J."/>
            <person name="Sharma A."/>
            <person name="Barry K."/>
            <person name="Grigoriev I.V."/>
            <person name="Spatafora J.W."/>
        </authorList>
    </citation>
    <scope>NUCLEOTIDE SEQUENCE [LARGE SCALE GENOMIC DNA]</scope>
    <source>
        <strain evidence="1 2">AM-OR11-026</strain>
    </source>
</reference>
<evidence type="ECO:0008006" key="3">
    <source>
        <dbReference type="Google" id="ProtNLM"/>
    </source>
</evidence>